<dbReference type="SFLD" id="SFLDG01144">
    <property type="entry name" value="C2.B.4:_PGP_Like"/>
    <property type="match status" value="1"/>
</dbReference>
<keyword evidence="2" id="KW-1185">Reference proteome</keyword>
<dbReference type="SFLD" id="SFLDG01140">
    <property type="entry name" value="C2.B:_Phosphomannomutase_and_P"/>
    <property type="match status" value="1"/>
</dbReference>
<dbReference type="PROSITE" id="PS01228">
    <property type="entry name" value="COF_1"/>
    <property type="match status" value="1"/>
</dbReference>
<dbReference type="PROSITE" id="PS01229">
    <property type="entry name" value="COF_2"/>
    <property type="match status" value="1"/>
</dbReference>
<dbReference type="Proteomes" id="UP000095743">
    <property type="component" value="Chromosome"/>
</dbReference>
<evidence type="ECO:0000313" key="2">
    <source>
        <dbReference type="Proteomes" id="UP000095743"/>
    </source>
</evidence>
<dbReference type="InterPro" id="IPR023214">
    <property type="entry name" value="HAD_sf"/>
</dbReference>
<dbReference type="SUPFAM" id="SSF56784">
    <property type="entry name" value="HAD-like"/>
    <property type="match status" value="1"/>
</dbReference>
<dbReference type="GO" id="GO:0000287">
    <property type="term" value="F:magnesium ion binding"/>
    <property type="evidence" value="ECO:0007669"/>
    <property type="project" value="TreeGrafter"/>
</dbReference>
<gene>
    <name evidence="1" type="ORF">Gferi_24490</name>
</gene>
<dbReference type="GO" id="GO:0016791">
    <property type="term" value="F:phosphatase activity"/>
    <property type="evidence" value="ECO:0007669"/>
    <property type="project" value="UniProtKB-ARBA"/>
</dbReference>
<sequence length="273" mass="31094">MSYRLVVTDMDGTLLNGEGKVSEENQRIFKVLHDKGIHVAVATGRIYTSARVFARYLGIKTPIIACNGAIVKDLKDNRIIYENHLSTEDCLRIVDICRKYDLYYHFYSQETFYTEKLDRGSLKYSEWNKTLKEEDRIDIRIIEDTYETIKNKADRVYKFQVVSDDMNILTQAREALENIETISVSKSWHNNIEMMNKGVSKGIAVKSLAESLGVKQEEVICFGDNENDISMLEYAGLGVAMGNADEIVKERANYVTLTNDEDGVAAAIKKFVL</sequence>
<dbReference type="EMBL" id="CP017269">
    <property type="protein sequence ID" value="AOT72432.1"/>
    <property type="molecule type" value="Genomic_DNA"/>
</dbReference>
<organism evidence="1 2">
    <name type="scientific">Geosporobacter ferrireducens</name>
    <dbReference type="NCBI Taxonomy" id="1424294"/>
    <lineage>
        <taxon>Bacteria</taxon>
        <taxon>Bacillati</taxon>
        <taxon>Bacillota</taxon>
        <taxon>Clostridia</taxon>
        <taxon>Peptostreptococcales</taxon>
        <taxon>Thermotaleaceae</taxon>
        <taxon>Geosporobacter</taxon>
    </lineage>
</organism>
<dbReference type="Pfam" id="PF08282">
    <property type="entry name" value="Hydrolase_3"/>
    <property type="match status" value="1"/>
</dbReference>
<dbReference type="CDD" id="cd07516">
    <property type="entry name" value="HAD_Pase"/>
    <property type="match status" value="1"/>
</dbReference>
<dbReference type="KEGG" id="gfe:Gferi_24490"/>
<dbReference type="InterPro" id="IPR000150">
    <property type="entry name" value="Cof"/>
</dbReference>
<dbReference type="RefSeq" id="WP_069980741.1">
    <property type="nucleotide sequence ID" value="NZ_CP017269.1"/>
</dbReference>
<dbReference type="PANTHER" id="PTHR10000:SF8">
    <property type="entry name" value="HAD SUPERFAMILY HYDROLASE-LIKE, TYPE 3"/>
    <property type="match status" value="1"/>
</dbReference>
<reference evidence="1 2" key="1">
    <citation type="submission" date="2016-09" db="EMBL/GenBank/DDBJ databases">
        <title>Genomic analysis reveals versatility of anaerobic energy metabolism of Geosporobacter ferrireducens IRF9 of phylum Firmicutes.</title>
        <authorList>
            <person name="Kim S.-J."/>
        </authorList>
    </citation>
    <scope>NUCLEOTIDE SEQUENCE [LARGE SCALE GENOMIC DNA]</scope>
    <source>
        <strain evidence="1 2">IRF9</strain>
    </source>
</reference>
<dbReference type="AlphaFoldDB" id="A0A1D8GNJ1"/>
<name>A0A1D8GNJ1_9FIRM</name>
<proteinExistence type="predicted"/>
<dbReference type="PANTHER" id="PTHR10000">
    <property type="entry name" value="PHOSPHOSERINE PHOSPHATASE"/>
    <property type="match status" value="1"/>
</dbReference>
<dbReference type="SFLD" id="SFLDS00003">
    <property type="entry name" value="Haloacid_Dehalogenase"/>
    <property type="match status" value="1"/>
</dbReference>
<dbReference type="NCBIfam" id="TIGR01484">
    <property type="entry name" value="HAD-SF-IIB"/>
    <property type="match status" value="1"/>
</dbReference>
<dbReference type="Gene3D" id="3.30.1240.10">
    <property type="match status" value="1"/>
</dbReference>
<dbReference type="NCBIfam" id="TIGR00099">
    <property type="entry name" value="Cof-subfamily"/>
    <property type="match status" value="1"/>
</dbReference>
<dbReference type="InterPro" id="IPR006379">
    <property type="entry name" value="HAD-SF_hydro_IIB"/>
</dbReference>
<accession>A0A1D8GNJ1</accession>
<dbReference type="STRING" id="1424294.Gferi_24490"/>
<dbReference type="Gene3D" id="3.40.50.1000">
    <property type="entry name" value="HAD superfamily/HAD-like"/>
    <property type="match status" value="1"/>
</dbReference>
<dbReference type="InterPro" id="IPR036412">
    <property type="entry name" value="HAD-like_sf"/>
</dbReference>
<protein>
    <submittedName>
        <fullName evidence="1">Haloacid dehalogenase</fullName>
    </submittedName>
</protein>
<dbReference type="GO" id="GO:0005829">
    <property type="term" value="C:cytosol"/>
    <property type="evidence" value="ECO:0007669"/>
    <property type="project" value="TreeGrafter"/>
</dbReference>
<evidence type="ECO:0000313" key="1">
    <source>
        <dbReference type="EMBL" id="AOT72432.1"/>
    </source>
</evidence>